<proteinExistence type="predicted"/>
<dbReference type="EMBL" id="CADEAL010004059">
    <property type="protein sequence ID" value="CAB1450583.1"/>
    <property type="molecule type" value="Genomic_DNA"/>
</dbReference>
<gene>
    <name evidence="2" type="ORF">PLEPLA_LOCUS38275</name>
</gene>
<keyword evidence="3" id="KW-1185">Reference proteome</keyword>
<name>A0A9N7YZW9_PLEPL</name>
<feature type="region of interest" description="Disordered" evidence="1">
    <location>
        <begin position="48"/>
        <end position="68"/>
    </location>
</feature>
<reference evidence="2" key="1">
    <citation type="submission" date="2020-03" db="EMBL/GenBank/DDBJ databases">
        <authorList>
            <person name="Weist P."/>
        </authorList>
    </citation>
    <scope>NUCLEOTIDE SEQUENCE</scope>
</reference>
<feature type="compositionally biased region" description="Basic and acidic residues" evidence="1">
    <location>
        <begin position="55"/>
        <end position="68"/>
    </location>
</feature>
<dbReference type="Proteomes" id="UP001153269">
    <property type="component" value="Unassembled WGS sequence"/>
</dbReference>
<comment type="caution">
    <text evidence="2">The sequence shown here is derived from an EMBL/GenBank/DDBJ whole genome shotgun (WGS) entry which is preliminary data.</text>
</comment>
<dbReference type="AlphaFoldDB" id="A0A9N7YZW9"/>
<evidence type="ECO:0000256" key="1">
    <source>
        <dbReference type="SAM" id="MobiDB-lite"/>
    </source>
</evidence>
<evidence type="ECO:0000313" key="2">
    <source>
        <dbReference type="EMBL" id="CAB1450583.1"/>
    </source>
</evidence>
<organism evidence="2 3">
    <name type="scientific">Pleuronectes platessa</name>
    <name type="common">European plaice</name>
    <dbReference type="NCBI Taxonomy" id="8262"/>
    <lineage>
        <taxon>Eukaryota</taxon>
        <taxon>Metazoa</taxon>
        <taxon>Chordata</taxon>
        <taxon>Craniata</taxon>
        <taxon>Vertebrata</taxon>
        <taxon>Euteleostomi</taxon>
        <taxon>Actinopterygii</taxon>
        <taxon>Neopterygii</taxon>
        <taxon>Teleostei</taxon>
        <taxon>Neoteleostei</taxon>
        <taxon>Acanthomorphata</taxon>
        <taxon>Carangaria</taxon>
        <taxon>Pleuronectiformes</taxon>
        <taxon>Pleuronectoidei</taxon>
        <taxon>Pleuronectidae</taxon>
        <taxon>Pleuronectes</taxon>
    </lineage>
</organism>
<sequence>MEERRANLPGEGGNNTDLYGSRLEAQGLSTWPEPEMAHRQGGWAGFTKQAARQDLVPEQRREAAGKRTEQCWPSLMTGCYDTRVWQSSARYEGRVDEGAG</sequence>
<feature type="region of interest" description="Disordered" evidence="1">
    <location>
        <begin position="1"/>
        <end position="20"/>
    </location>
</feature>
<protein>
    <submittedName>
        <fullName evidence="2">Uncharacterized protein</fullName>
    </submittedName>
</protein>
<accession>A0A9N7YZW9</accession>
<evidence type="ECO:0000313" key="3">
    <source>
        <dbReference type="Proteomes" id="UP001153269"/>
    </source>
</evidence>